<reference evidence="2 3" key="1">
    <citation type="submission" date="2024-04" db="EMBL/GenBank/DDBJ databases">
        <title>Phyllosticta paracitricarpa is synonymous to the EU quarantine fungus P. citricarpa based on phylogenomic analyses.</title>
        <authorList>
            <consortium name="Lawrence Berkeley National Laboratory"/>
            <person name="Van Ingen-Buijs V.A."/>
            <person name="Van Westerhoven A.C."/>
            <person name="Haridas S."/>
            <person name="Skiadas P."/>
            <person name="Martin F."/>
            <person name="Groenewald J.Z."/>
            <person name="Crous P.W."/>
            <person name="Seidl M.F."/>
        </authorList>
    </citation>
    <scope>NUCLEOTIDE SEQUENCE [LARGE SCALE GENOMIC DNA]</scope>
    <source>
        <strain evidence="2 3">CBS 123371</strain>
    </source>
</reference>
<name>A0ABR1L3T5_9PEZI</name>
<organism evidence="2 3">
    <name type="scientific">Phyllosticta citriasiana</name>
    <dbReference type="NCBI Taxonomy" id="595635"/>
    <lineage>
        <taxon>Eukaryota</taxon>
        <taxon>Fungi</taxon>
        <taxon>Dikarya</taxon>
        <taxon>Ascomycota</taxon>
        <taxon>Pezizomycotina</taxon>
        <taxon>Dothideomycetes</taxon>
        <taxon>Dothideomycetes incertae sedis</taxon>
        <taxon>Botryosphaeriales</taxon>
        <taxon>Phyllostictaceae</taxon>
        <taxon>Phyllosticta</taxon>
    </lineage>
</organism>
<evidence type="ECO:0000313" key="2">
    <source>
        <dbReference type="EMBL" id="KAK7524922.1"/>
    </source>
</evidence>
<accession>A0ABR1L3T5</accession>
<feature type="region of interest" description="Disordered" evidence="1">
    <location>
        <begin position="1"/>
        <end position="48"/>
    </location>
</feature>
<proteinExistence type="predicted"/>
<sequence>MAGQDSPASQRRLHDAATYKPPTPSPTDPTRDSAPNSEKEDALSPPGEVIASADGRVSLSEEELPPLLDRPVIVWFHPHVAPSNRDDLPPYDLEARRRCALNLLSQMDLPQHVPDELFEEQIDAEVWVAAKAPLACSLPAFRDERPPIVYGTALRDVTQILKEMGYLNVLQPQDGRAEDMPVELEAATKYRRSVDGYAQRCLKEYVQESCEWHFETETRLQNAILQLAIDGHDTPSGRYRAFAASAKDPDFVKDILQSMELVMKSVHHELKIELADPGSDLFLHILPDPGYIFNAAVVPMWVRIYIDQNWWTADRRLPGRYGAVGPDIKKTVDDINRRWLLTMAQKCRRREREADGAHAESS</sequence>
<dbReference type="Proteomes" id="UP001363622">
    <property type="component" value="Unassembled WGS sequence"/>
</dbReference>
<gene>
    <name evidence="2" type="ORF">IWZ03DRAFT_357081</name>
</gene>
<dbReference type="EMBL" id="JBBPHU010000001">
    <property type="protein sequence ID" value="KAK7524922.1"/>
    <property type="molecule type" value="Genomic_DNA"/>
</dbReference>
<comment type="caution">
    <text evidence="2">The sequence shown here is derived from an EMBL/GenBank/DDBJ whole genome shotgun (WGS) entry which is preliminary data.</text>
</comment>
<evidence type="ECO:0000313" key="3">
    <source>
        <dbReference type="Proteomes" id="UP001363622"/>
    </source>
</evidence>
<evidence type="ECO:0000256" key="1">
    <source>
        <dbReference type="SAM" id="MobiDB-lite"/>
    </source>
</evidence>
<keyword evidence="3" id="KW-1185">Reference proteome</keyword>
<protein>
    <submittedName>
        <fullName evidence="2">Uncharacterized protein</fullName>
    </submittedName>
</protein>